<dbReference type="RefSeq" id="WP_213504178.1">
    <property type="nucleotide sequence ID" value="NZ_CP054856.1"/>
</dbReference>
<sequence length="714" mass="73568">MGELRVSVQEAAVQDRVARAAIDRLLNPRSVAIVGASDRPGSLGASVLKNLVEADFPGDIHLVNPKREEIGGRPCVPDVSALPEGIDAAVLAIPQGAVLDAVKALAQRGCGSAVIFSAGFAEDGAEGLARQEELARVAREAGMVIEGPNCLGLVNFDANVALTFVELPPARAKGAKKVGVVSQSGAMAAVLATTMIARDVPLSCYISTGNEAASGVEDYLDYLAGDEDTAVIAMIVEHFRKPMEYLEAGERARAKGKTVVLLHPGSSEAGRESAATHTGAMAGDHAVMETLVTHAGVIMVEGLEELGDVAEIALRCPSLPGPDLAVVSESGALKAMMLDGAEKLSLPLPKLTDADSPALREALPVFVPVSNPLDITAQGLVDSTLYNRTLAALGSDDRIDTILVPLIQTDTHTSHIKFAAVAQAVGELGGAKPVVVAGVDEGGGVLDDDIAALRKLGVPYFPTPERALKALARLAHSRTGVRSGSAPAPIRIDGPAPGEVIPEYRAKALLAPHGVLFSPGELAMSAAEARAIAERIGYPVVLKAQAAALSHKSDAGGVIINIADGDALEAAWSKMQGDVAKARPGLELDGLLVEGMGPRGVEMIVGAKRDPSWGPVLLVGFGGVAAELLHDAVLLAPDLTREEIKAKIRTLRMAPLLEGFRGAPMADLDALAATVEALGAVVRGTPEIGELDLNPVLVLPEGEGALALDALISG</sequence>
<dbReference type="PROSITE" id="PS50975">
    <property type="entry name" value="ATP_GRASP"/>
    <property type="match status" value="1"/>
</dbReference>
<dbReference type="Pfam" id="PF13549">
    <property type="entry name" value="ATP-grasp_5"/>
    <property type="match status" value="1"/>
</dbReference>
<gene>
    <name evidence="4" type="ORF">HT578_07730</name>
</gene>
<dbReference type="Gene3D" id="3.40.50.261">
    <property type="entry name" value="Succinyl-CoA synthetase domains"/>
    <property type="match status" value="2"/>
</dbReference>
<dbReference type="Gene3D" id="3.30.1490.20">
    <property type="entry name" value="ATP-grasp fold, A domain"/>
    <property type="match status" value="1"/>
</dbReference>
<evidence type="ECO:0000256" key="2">
    <source>
        <dbReference type="PROSITE-ProRule" id="PRU00409"/>
    </source>
</evidence>
<proteinExistence type="predicted"/>
<dbReference type="Pfam" id="PF13607">
    <property type="entry name" value="Succ_CoA_lig"/>
    <property type="match status" value="1"/>
</dbReference>
<dbReference type="EMBL" id="CP054856">
    <property type="protein sequence ID" value="QVM86099.1"/>
    <property type="molecule type" value="Genomic_DNA"/>
</dbReference>
<keyword evidence="4" id="KW-0436">Ligase</keyword>
<feature type="domain" description="ATP-grasp" evidence="3">
    <location>
        <begin position="507"/>
        <end position="560"/>
    </location>
</feature>
<dbReference type="InterPro" id="IPR011761">
    <property type="entry name" value="ATP-grasp"/>
</dbReference>
<dbReference type="SUPFAM" id="SSF52210">
    <property type="entry name" value="Succinyl-CoA synthetase domains"/>
    <property type="match status" value="2"/>
</dbReference>
<keyword evidence="2" id="KW-0067">ATP-binding</keyword>
<dbReference type="InterPro" id="IPR003781">
    <property type="entry name" value="CoA-bd"/>
</dbReference>
<keyword evidence="2" id="KW-0547">Nucleotide-binding</keyword>
<dbReference type="InterPro" id="IPR036291">
    <property type="entry name" value="NAD(P)-bd_dom_sf"/>
</dbReference>
<dbReference type="PANTHER" id="PTHR42793:SF1">
    <property type="entry name" value="PEPTIDYL-LYSINE N-ACETYLTRANSFERASE PATZ"/>
    <property type="match status" value="1"/>
</dbReference>
<dbReference type="InterPro" id="IPR032875">
    <property type="entry name" value="Succ_CoA_lig_flav_dom"/>
</dbReference>
<evidence type="ECO:0000313" key="5">
    <source>
        <dbReference type="Proteomes" id="UP000677126"/>
    </source>
</evidence>
<evidence type="ECO:0000259" key="3">
    <source>
        <dbReference type="PROSITE" id="PS50975"/>
    </source>
</evidence>
<dbReference type="PANTHER" id="PTHR42793">
    <property type="entry name" value="COA BINDING DOMAIN CONTAINING PROTEIN"/>
    <property type="match status" value="1"/>
</dbReference>
<name>A0ABX8EAQ2_9SPHN</name>
<dbReference type="SUPFAM" id="SSF56059">
    <property type="entry name" value="Glutathione synthetase ATP-binding domain-like"/>
    <property type="match status" value="1"/>
</dbReference>
<reference evidence="4 5" key="1">
    <citation type="journal article" date="2021" name="Int. J. Syst. Evol. Microbiol.">
        <title>Novosphingobium decolorationis sp. nov., an aniline blue-decolourizing bacterium isolated from East Pacific sediment.</title>
        <authorList>
            <person name="Chen X."/>
            <person name="Dong B."/>
            <person name="Chen T."/>
            <person name="Ren N."/>
            <person name="Wang J."/>
            <person name="Xu Y."/>
            <person name="Yang J."/>
            <person name="Zhu S."/>
            <person name="Chen J."/>
        </authorList>
    </citation>
    <scope>NUCLEOTIDE SEQUENCE [LARGE SCALE GENOMIC DNA]</scope>
    <source>
        <strain evidence="4 5">502str22</strain>
    </source>
</reference>
<keyword evidence="5" id="KW-1185">Reference proteome</keyword>
<dbReference type="Gene3D" id="3.30.470.20">
    <property type="entry name" value="ATP-grasp fold, B domain"/>
    <property type="match status" value="1"/>
</dbReference>
<dbReference type="GO" id="GO:0016874">
    <property type="term" value="F:ligase activity"/>
    <property type="evidence" value="ECO:0007669"/>
    <property type="project" value="UniProtKB-KW"/>
</dbReference>
<protein>
    <submittedName>
        <fullName evidence="4">Acetate--CoA ligase family protein</fullName>
    </submittedName>
</protein>
<dbReference type="SMART" id="SM00881">
    <property type="entry name" value="CoA_binding"/>
    <property type="match status" value="1"/>
</dbReference>
<keyword evidence="1" id="KW-0816">Tricarboxylic acid cycle</keyword>
<dbReference type="Gene3D" id="3.40.50.720">
    <property type="entry name" value="NAD(P)-binding Rossmann-like Domain"/>
    <property type="match status" value="1"/>
</dbReference>
<dbReference type="Pfam" id="PF13380">
    <property type="entry name" value="CoA_binding_2"/>
    <property type="match status" value="1"/>
</dbReference>
<dbReference type="InterPro" id="IPR013815">
    <property type="entry name" value="ATP_grasp_subdomain_1"/>
</dbReference>
<evidence type="ECO:0000313" key="4">
    <source>
        <dbReference type="EMBL" id="QVM86099.1"/>
    </source>
</evidence>
<dbReference type="Proteomes" id="UP000677126">
    <property type="component" value="Chromosome"/>
</dbReference>
<dbReference type="InterPro" id="IPR016102">
    <property type="entry name" value="Succinyl-CoA_synth-like"/>
</dbReference>
<dbReference type="SUPFAM" id="SSF51735">
    <property type="entry name" value="NAD(P)-binding Rossmann-fold domains"/>
    <property type="match status" value="1"/>
</dbReference>
<evidence type="ECO:0000256" key="1">
    <source>
        <dbReference type="ARBA" id="ARBA00022532"/>
    </source>
</evidence>
<accession>A0ABX8EAQ2</accession>
<organism evidence="4 5">
    <name type="scientific">Novosphingobium decolorationis</name>
    <dbReference type="NCBI Taxonomy" id="2698673"/>
    <lineage>
        <taxon>Bacteria</taxon>
        <taxon>Pseudomonadati</taxon>
        <taxon>Pseudomonadota</taxon>
        <taxon>Alphaproteobacteria</taxon>
        <taxon>Sphingomonadales</taxon>
        <taxon>Sphingomonadaceae</taxon>
        <taxon>Novosphingobium</taxon>
    </lineage>
</organism>